<protein>
    <recommendedName>
        <fullName evidence="7">C3H1-type domain-containing protein</fullName>
    </recommendedName>
</protein>
<proteinExistence type="predicted"/>
<dbReference type="GO" id="GO:0003723">
    <property type="term" value="F:RNA binding"/>
    <property type="evidence" value="ECO:0007669"/>
    <property type="project" value="InterPro"/>
</dbReference>
<feature type="region of interest" description="Disordered" evidence="6">
    <location>
        <begin position="1"/>
        <end position="95"/>
    </location>
</feature>
<organism evidence="8 9">
    <name type="scientific">Hemibagrus guttatus</name>
    <dbReference type="NCBI Taxonomy" id="175788"/>
    <lineage>
        <taxon>Eukaryota</taxon>
        <taxon>Metazoa</taxon>
        <taxon>Chordata</taxon>
        <taxon>Craniata</taxon>
        <taxon>Vertebrata</taxon>
        <taxon>Euteleostomi</taxon>
        <taxon>Actinopterygii</taxon>
        <taxon>Neopterygii</taxon>
        <taxon>Teleostei</taxon>
        <taxon>Ostariophysi</taxon>
        <taxon>Siluriformes</taxon>
        <taxon>Bagridae</taxon>
        <taxon>Hemibagrus</taxon>
    </lineage>
</organism>
<dbReference type="InterPro" id="IPR009145">
    <property type="entry name" value="U2AF_small"/>
</dbReference>
<dbReference type="PANTHER" id="PTHR12620">
    <property type="entry name" value="U2 SNRNP AUXILIARY FACTOR, SMALL SUBUNIT"/>
    <property type="match status" value="1"/>
</dbReference>
<dbReference type="GO" id="GO:0000398">
    <property type="term" value="P:mRNA splicing, via spliceosome"/>
    <property type="evidence" value="ECO:0007669"/>
    <property type="project" value="InterPro"/>
</dbReference>
<name>A0AAE0QU64_9TELE</name>
<dbReference type="Pfam" id="PF00642">
    <property type="entry name" value="zf-CCCH"/>
    <property type="match status" value="1"/>
</dbReference>
<dbReference type="GO" id="GO:0008270">
    <property type="term" value="F:zinc ion binding"/>
    <property type="evidence" value="ECO:0007669"/>
    <property type="project" value="UniProtKB-KW"/>
</dbReference>
<dbReference type="Pfam" id="PF11600">
    <property type="entry name" value="CAF1A_acidic"/>
    <property type="match status" value="1"/>
</dbReference>
<reference evidence="8" key="1">
    <citation type="submission" date="2023-06" db="EMBL/GenBank/DDBJ databases">
        <title>Male Hemibagrus guttatus genome.</title>
        <authorList>
            <person name="Bian C."/>
        </authorList>
    </citation>
    <scope>NUCLEOTIDE SEQUENCE</scope>
    <source>
        <strain evidence="8">Male_cb2023</strain>
        <tissue evidence="8">Muscle</tissue>
    </source>
</reference>
<accession>A0AAE0QU64</accession>
<dbReference type="EMBL" id="JAUCMX010000010">
    <property type="protein sequence ID" value="KAK3532992.1"/>
    <property type="molecule type" value="Genomic_DNA"/>
</dbReference>
<dbReference type="SMART" id="SM00356">
    <property type="entry name" value="ZnF_C3H1"/>
    <property type="match status" value="1"/>
</dbReference>
<comment type="caution">
    <text evidence="8">The sequence shown here is derived from an EMBL/GenBank/DDBJ whole genome shotgun (WGS) entry which is preliminary data.</text>
</comment>
<evidence type="ECO:0000256" key="4">
    <source>
        <dbReference type="ARBA" id="ARBA00022833"/>
    </source>
</evidence>
<feature type="compositionally biased region" description="Basic and acidic residues" evidence="6">
    <location>
        <begin position="22"/>
        <end position="95"/>
    </location>
</feature>
<dbReference type="Proteomes" id="UP001274896">
    <property type="component" value="Unassembled WGS sequence"/>
</dbReference>
<gene>
    <name evidence="8" type="ORF">QTP70_006193</name>
</gene>
<keyword evidence="2" id="KW-0677">Repeat</keyword>
<keyword evidence="9" id="KW-1185">Reference proteome</keyword>
<keyword evidence="1 5" id="KW-0479">Metal-binding</keyword>
<keyword evidence="3 5" id="KW-0863">Zinc-finger</keyword>
<evidence type="ECO:0000256" key="5">
    <source>
        <dbReference type="PROSITE-ProRule" id="PRU00723"/>
    </source>
</evidence>
<dbReference type="Gene3D" id="2.30.30.1190">
    <property type="match status" value="1"/>
</dbReference>
<dbReference type="PROSITE" id="PS50103">
    <property type="entry name" value="ZF_C3H1"/>
    <property type="match status" value="1"/>
</dbReference>
<evidence type="ECO:0000256" key="1">
    <source>
        <dbReference type="ARBA" id="ARBA00022723"/>
    </source>
</evidence>
<sequence>MRRTGADQFAVEQDQDDDEKAGEEQREQERLHQEWLEREKIAQEEFRVKKEKEEAAQKKKEDEERRIREEWEEQQRKEKEQQEQKQQEKRDREEAVQKLLDQAESQLENGGSWKNPDAPVDYGTEKDKANCPFFIKTGSCRFGDRCSRKHDHPSSSSTLMIRGMFVTFAMQQSRRDDYDTDASLEYSEDETRQQFLDFYDDVLPEFRNAGKVVQFKDYLTGASVQRGSTVTSSTCFKTLVMNSGRQTVTSIYPLSVVESTPDGTEPRRSVNIAQNNLTTGKETGGAAVVRSSATGGSGAAAERGGVAAERGEVAAERGGVAAEAKRGGVAAERGGGAAEAETIKGFIIL</sequence>
<feature type="domain" description="C3H1-type" evidence="7">
    <location>
        <begin position="125"/>
        <end position="153"/>
    </location>
</feature>
<feature type="zinc finger region" description="C3H1-type" evidence="5">
    <location>
        <begin position="125"/>
        <end position="153"/>
    </location>
</feature>
<dbReference type="AlphaFoldDB" id="A0AAE0QU64"/>
<evidence type="ECO:0000259" key="7">
    <source>
        <dbReference type="PROSITE" id="PS50103"/>
    </source>
</evidence>
<dbReference type="InterPro" id="IPR000571">
    <property type="entry name" value="Znf_CCCH"/>
</dbReference>
<evidence type="ECO:0000256" key="3">
    <source>
        <dbReference type="ARBA" id="ARBA00022771"/>
    </source>
</evidence>
<evidence type="ECO:0000256" key="6">
    <source>
        <dbReference type="SAM" id="MobiDB-lite"/>
    </source>
</evidence>
<dbReference type="PRINTS" id="PR01848">
    <property type="entry name" value="U2AUXFACTOR"/>
</dbReference>
<keyword evidence="4 5" id="KW-0862">Zinc</keyword>
<evidence type="ECO:0000256" key="2">
    <source>
        <dbReference type="ARBA" id="ARBA00022737"/>
    </source>
</evidence>
<dbReference type="GO" id="GO:0089701">
    <property type="term" value="C:U2AF complex"/>
    <property type="evidence" value="ECO:0007669"/>
    <property type="project" value="InterPro"/>
</dbReference>
<dbReference type="InterPro" id="IPR021644">
    <property type="entry name" value="CAF-1_p150_acidic"/>
</dbReference>
<evidence type="ECO:0000313" key="8">
    <source>
        <dbReference type="EMBL" id="KAK3532992.1"/>
    </source>
</evidence>
<evidence type="ECO:0000313" key="9">
    <source>
        <dbReference type="Proteomes" id="UP001274896"/>
    </source>
</evidence>